<protein>
    <submittedName>
        <fullName evidence="2">Retrovirus-related pol polyprotein from transposon</fullName>
    </submittedName>
</protein>
<feature type="non-terminal residue" evidence="2">
    <location>
        <position position="41"/>
    </location>
</feature>
<name>A0A392VR13_9FABA</name>
<feature type="region of interest" description="Disordered" evidence="1">
    <location>
        <begin position="1"/>
        <end position="41"/>
    </location>
</feature>
<dbReference type="AlphaFoldDB" id="A0A392VR13"/>
<feature type="compositionally biased region" description="Polar residues" evidence="1">
    <location>
        <begin position="1"/>
        <end position="24"/>
    </location>
</feature>
<reference evidence="2 3" key="1">
    <citation type="journal article" date="2018" name="Front. Plant Sci.">
        <title>Red Clover (Trifolium pratense) and Zigzag Clover (T. medium) - A Picture of Genomic Similarities and Differences.</title>
        <authorList>
            <person name="Dluhosova J."/>
            <person name="Istvanek J."/>
            <person name="Nedelnik J."/>
            <person name="Repkova J."/>
        </authorList>
    </citation>
    <scope>NUCLEOTIDE SEQUENCE [LARGE SCALE GENOMIC DNA]</scope>
    <source>
        <strain evidence="3">cv. 10/8</strain>
        <tissue evidence="2">Leaf</tissue>
    </source>
</reference>
<dbReference type="EMBL" id="LXQA011229239">
    <property type="protein sequence ID" value="MCI89859.1"/>
    <property type="molecule type" value="Genomic_DNA"/>
</dbReference>
<sequence>MENSKAVNTPLDTHFKLSSKQSPSSEDETFDMKRVPYASDV</sequence>
<accession>A0A392VR13</accession>
<evidence type="ECO:0000313" key="3">
    <source>
        <dbReference type="Proteomes" id="UP000265520"/>
    </source>
</evidence>
<organism evidence="2 3">
    <name type="scientific">Trifolium medium</name>
    <dbReference type="NCBI Taxonomy" id="97028"/>
    <lineage>
        <taxon>Eukaryota</taxon>
        <taxon>Viridiplantae</taxon>
        <taxon>Streptophyta</taxon>
        <taxon>Embryophyta</taxon>
        <taxon>Tracheophyta</taxon>
        <taxon>Spermatophyta</taxon>
        <taxon>Magnoliopsida</taxon>
        <taxon>eudicotyledons</taxon>
        <taxon>Gunneridae</taxon>
        <taxon>Pentapetalae</taxon>
        <taxon>rosids</taxon>
        <taxon>fabids</taxon>
        <taxon>Fabales</taxon>
        <taxon>Fabaceae</taxon>
        <taxon>Papilionoideae</taxon>
        <taxon>50 kb inversion clade</taxon>
        <taxon>NPAAA clade</taxon>
        <taxon>Hologalegina</taxon>
        <taxon>IRL clade</taxon>
        <taxon>Trifolieae</taxon>
        <taxon>Trifolium</taxon>
    </lineage>
</organism>
<evidence type="ECO:0000313" key="2">
    <source>
        <dbReference type="EMBL" id="MCI89859.1"/>
    </source>
</evidence>
<proteinExistence type="predicted"/>
<keyword evidence="3" id="KW-1185">Reference proteome</keyword>
<dbReference type="Proteomes" id="UP000265520">
    <property type="component" value="Unassembled WGS sequence"/>
</dbReference>
<comment type="caution">
    <text evidence="2">The sequence shown here is derived from an EMBL/GenBank/DDBJ whole genome shotgun (WGS) entry which is preliminary data.</text>
</comment>
<evidence type="ECO:0000256" key="1">
    <source>
        <dbReference type="SAM" id="MobiDB-lite"/>
    </source>
</evidence>